<proteinExistence type="predicted"/>
<name>A0A016AMK7_BACFG</name>
<sequence length="38" mass="4013">MLASNASSLSGLSPSNDTISLNPETLQFLMKRTTETGV</sequence>
<feature type="region of interest" description="Disordered" evidence="1">
    <location>
        <begin position="1"/>
        <end position="23"/>
    </location>
</feature>
<dbReference type="EMBL" id="JGDS01000057">
    <property type="protein sequence ID" value="EXZ72620.1"/>
    <property type="molecule type" value="Genomic_DNA"/>
</dbReference>
<dbReference type="AlphaFoldDB" id="A0A016AMK7"/>
<organism evidence="2 3">
    <name type="scientific">Bacteroides fragilis str. 3976T8</name>
    <dbReference type="NCBI Taxonomy" id="1339314"/>
    <lineage>
        <taxon>Bacteria</taxon>
        <taxon>Pseudomonadati</taxon>
        <taxon>Bacteroidota</taxon>
        <taxon>Bacteroidia</taxon>
        <taxon>Bacteroidales</taxon>
        <taxon>Bacteroidaceae</taxon>
        <taxon>Bacteroides</taxon>
    </lineage>
</organism>
<gene>
    <name evidence="2" type="ORF">M123_2961</name>
</gene>
<evidence type="ECO:0000313" key="2">
    <source>
        <dbReference type="EMBL" id="EXZ72620.1"/>
    </source>
</evidence>
<comment type="caution">
    <text evidence="2">The sequence shown here is derived from an EMBL/GenBank/DDBJ whole genome shotgun (WGS) entry which is preliminary data.</text>
</comment>
<feature type="compositionally biased region" description="Low complexity" evidence="1">
    <location>
        <begin position="1"/>
        <end position="16"/>
    </location>
</feature>
<reference evidence="2 3" key="1">
    <citation type="submission" date="2014-02" db="EMBL/GenBank/DDBJ databases">
        <authorList>
            <person name="Sears C."/>
            <person name="Carroll K."/>
            <person name="Sack B.R."/>
            <person name="Qadri F."/>
            <person name="Myers L.L."/>
            <person name="Chung G.-T."/>
            <person name="Escheverria P."/>
            <person name="Fraser C.M."/>
            <person name="Sadzewicz L."/>
            <person name="Shefchek K.A."/>
            <person name="Tallon L."/>
            <person name="Das S.P."/>
            <person name="Daugherty S."/>
            <person name="Mongodin E.F."/>
        </authorList>
    </citation>
    <scope>NUCLEOTIDE SEQUENCE [LARGE SCALE GENOMIC DNA]</scope>
    <source>
        <strain evidence="2 3">3976T8</strain>
    </source>
</reference>
<dbReference type="Proteomes" id="UP000020938">
    <property type="component" value="Unassembled WGS sequence"/>
</dbReference>
<evidence type="ECO:0000313" key="3">
    <source>
        <dbReference type="Proteomes" id="UP000020938"/>
    </source>
</evidence>
<accession>A0A016AMK7</accession>
<protein>
    <submittedName>
        <fullName evidence="2">Uncharacterized protein</fullName>
    </submittedName>
</protein>
<evidence type="ECO:0000256" key="1">
    <source>
        <dbReference type="SAM" id="MobiDB-lite"/>
    </source>
</evidence>